<dbReference type="RefSeq" id="WP_229887947.1">
    <property type="nucleotide sequence ID" value="NZ_BMUG01000018.1"/>
</dbReference>
<dbReference type="EMBL" id="BLWD01000001">
    <property type="protein sequence ID" value="GFN02364.1"/>
    <property type="molecule type" value="Genomic_DNA"/>
</dbReference>
<evidence type="ECO:0000256" key="1">
    <source>
        <dbReference type="SAM" id="MobiDB-lite"/>
    </source>
</evidence>
<evidence type="ECO:0000313" key="2">
    <source>
        <dbReference type="EMBL" id="GFN02364.1"/>
    </source>
</evidence>
<name>A0A7J0CKA5_STRMI</name>
<feature type="compositionally biased region" description="Basic and acidic residues" evidence="1">
    <location>
        <begin position="60"/>
        <end position="82"/>
    </location>
</feature>
<protein>
    <submittedName>
        <fullName evidence="2">Uncharacterized protein</fullName>
    </submittedName>
</protein>
<organism evidence="2 3">
    <name type="scientific">Streptomyces microflavus</name>
    <name type="common">Streptomyces lipmanii</name>
    <dbReference type="NCBI Taxonomy" id="1919"/>
    <lineage>
        <taxon>Bacteria</taxon>
        <taxon>Bacillati</taxon>
        <taxon>Actinomycetota</taxon>
        <taxon>Actinomycetes</taxon>
        <taxon>Kitasatosporales</taxon>
        <taxon>Streptomycetaceae</taxon>
        <taxon>Streptomyces</taxon>
    </lineage>
</organism>
<gene>
    <name evidence="2" type="ORF">Smic_09200</name>
</gene>
<dbReference type="Pfam" id="PF19650">
    <property type="entry name" value="DUF6153"/>
    <property type="match status" value="1"/>
</dbReference>
<dbReference type="InterPro" id="IPR046151">
    <property type="entry name" value="DUF6153"/>
</dbReference>
<sequence length="138" mass="13973">MTHIEHVVKPRPSPRLRALLVLGLLAGLLGMHALAPGALPMPERPVAAAMVAGHGNETASAHDECRSDPHGSCHDGGADHSEATCSSGAVGGGPALPGLTPSPECLLPRVEAVPASLYGAPEGARAPPTLAELQLLRI</sequence>
<comment type="caution">
    <text evidence="2">The sequence shown here is derived from an EMBL/GenBank/DDBJ whole genome shotgun (WGS) entry which is preliminary data.</text>
</comment>
<evidence type="ECO:0000313" key="3">
    <source>
        <dbReference type="Proteomes" id="UP000498740"/>
    </source>
</evidence>
<dbReference type="Proteomes" id="UP000498740">
    <property type="component" value="Unassembled WGS sequence"/>
</dbReference>
<reference evidence="2 3" key="1">
    <citation type="submission" date="2020-05" db="EMBL/GenBank/DDBJ databases">
        <title>Whole genome shotgun sequence of Streptomyces microflavus NBRC 13062.</title>
        <authorList>
            <person name="Komaki H."/>
            <person name="Tamura T."/>
        </authorList>
    </citation>
    <scope>NUCLEOTIDE SEQUENCE [LARGE SCALE GENOMIC DNA]</scope>
    <source>
        <strain evidence="2 3">NBRC 13062</strain>
    </source>
</reference>
<dbReference type="AlphaFoldDB" id="A0A7J0CKA5"/>
<accession>A0A7J0CKA5</accession>
<feature type="region of interest" description="Disordered" evidence="1">
    <location>
        <begin position="59"/>
        <end position="101"/>
    </location>
</feature>
<proteinExistence type="predicted"/>